<keyword evidence="2" id="KW-0472">Membrane</keyword>
<dbReference type="Proteomes" id="UP001161247">
    <property type="component" value="Chromosome 1"/>
</dbReference>
<proteinExistence type="predicted"/>
<keyword evidence="2" id="KW-1133">Transmembrane helix</keyword>
<feature type="region of interest" description="Disordered" evidence="1">
    <location>
        <begin position="57"/>
        <end position="92"/>
    </location>
</feature>
<keyword evidence="2" id="KW-0812">Transmembrane</keyword>
<protein>
    <submittedName>
        <fullName evidence="3">OLC1v1024182C1</fullName>
    </submittedName>
</protein>
<feature type="region of interest" description="Disordered" evidence="1">
    <location>
        <begin position="267"/>
        <end position="288"/>
    </location>
</feature>
<name>A0AAV1C2G4_OLDCO</name>
<feature type="transmembrane region" description="Helical" evidence="2">
    <location>
        <begin position="347"/>
        <end position="375"/>
    </location>
</feature>
<dbReference type="AlphaFoldDB" id="A0AAV1C2G4"/>
<evidence type="ECO:0000256" key="2">
    <source>
        <dbReference type="SAM" id="Phobius"/>
    </source>
</evidence>
<dbReference type="PANTHER" id="PTHR36381:SF1">
    <property type="entry name" value="ETHYLENE-REGULATED TRANSCRIPT 2 (ERT2)"/>
    <property type="match status" value="1"/>
</dbReference>
<feature type="compositionally biased region" description="Low complexity" evidence="1">
    <location>
        <begin position="69"/>
        <end position="84"/>
    </location>
</feature>
<evidence type="ECO:0000256" key="1">
    <source>
        <dbReference type="SAM" id="MobiDB-lite"/>
    </source>
</evidence>
<accession>A0AAV1C2G4</accession>
<dbReference type="PANTHER" id="PTHR36381">
    <property type="entry name" value="ETHYLENE-REGULATED TRANSCRIPT 2 (ERT2)"/>
    <property type="match status" value="1"/>
</dbReference>
<reference evidence="3" key="1">
    <citation type="submission" date="2023-03" db="EMBL/GenBank/DDBJ databases">
        <authorList>
            <person name="Julca I."/>
        </authorList>
    </citation>
    <scope>NUCLEOTIDE SEQUENCE</scope>
</reference>
<evidence type="ECO:0000313" key="4">
    <source>
        <dbReference type="Proteomes" id="UP001161247"/>
    </source>
</evidence>
<dbReference type="EMBL" id="OX459118">
    <property type="protein sequence ID" value="CAI9089587.1"/>
    <property type="molecule type" value="Genomic_DNA"/>
</dbReference>
<feature type="transmembrane region" description="Helical" evidence="2">
    <location>
        <begin position="115"/>
        <end position="133"/>
    </location>
</feature>
<sequence length="390" mass="42961">MPLSSWKKKVKKNNNNISQFFRDQIQSSQRVVVETGFPTILVDLIVKNRRRRLKRSSEIEVQGGGKLNSSVPESSLPTPSPLELQQRPSPPPTLLNDMVEEKVDREIRDGENCKGLLMALLMGAFLVVLALGAKKFAVGLTLSAFVLIFVESLRKRCCFGVFIPCSVSRFMGIKEAKLEEERKCESSNSRRIITPNHKDSVVETKSVKIKSLLLDSNDESGSDGNLKRRKPDSLAVLLEEAYDSESKKKKKSGKAKMKSTLKHVFAKKSSKKGKKAGISGSNPTLTEENDAVNNLEHRDGNSSSISSGSHEAEEAIETLISVSDSDTDNLVMAVAEGESQRSGNFGYLFLCIIVLIGLYGGRIFALLLILTFCLVKKSGGKLRRYAGFCL</sequence>
<evidence type="ECO:0000313" key="3">
    <source>
        <dbReference type="EMBL" id="CAI9089587.1"/>
    </source>
</evidence>
<organism evidence="3 4">
    <name type="scientific">Oldenlandia corymbosa var. corymbosa</name>
    <dbReference type="NCBI Taxonomy" id="529605"/>
    <lineage>
        <taxon>Eukaryota</taxon>
        <taxon>Viridiplantae</taxon>
        <taxon>Streptophyta</taxon>
        <taxon>Embryophyta</taxon>
        <taxon>Tracheophyta</taxon>
        <taxon>Spermatophyta</taxon>
        <taxon>Magnoliopsida</taxon>
        <taxon>eudicotyledons</taxon>
        <taxon>Gunneridae</taxon>
        <taxon>Pentapetalae</taxon>
        <taxon>asterids</taxon>
        <taxon>lamiids</taxon>
        <taxon>Gentianales</taxon>
        <taxon>Rubiaceae</taxon>
        <taxon>Rubioideae</taxon>
        <taxon>Spermacoceae</taxon>
        <taxon>Hedyotis-Oldenlandia complex</taxon>
        <taxon>Oldenlandia</taxon>
    </lineage>
</organism>
<keyword evidence="4" id="KW-1185">Reference proteome</keyword>
<gene>
    <name evidence="3" type="ORF">OLC1_LOCUS1910</name>
</gene>